<gene>
    <name evidence="2" type="ORF">C1H46_010708</name>
</gene>
<dbReference type="InterPro" id="IPR015915">
    <property type="entry name" value="Kelch-typ_b-propeller"/>
</dbReference>
<organism evidence="2 3">
    <name type="scientific">Malus baccata</name>
    <name type="common">Siberian crab apple</name>
    <name type="synonym">Pyrus baccata</name>
    <dbReference type="NCBI Taxonomy" id="106549"/>
    <lineage>
        <taxon>Eukaryota</taxon>
        <taxon>Viridiplantae</taxon>
        <taxon>Streptophyta</taxon>
        <taxon>Embryophyta</taxon>
        <taxon>Tracheophyta</taxon>
        <taxon>Spermatophyta</taxon>
        <taxon>Magnoliopsida</taxon>
        <taxon>eudicotyledons</taxon>
        <taxon>Gunneridae</taxon>
        <taxon>Pentapetalae</taxon>
        <taxon>rosids</taxon>
        <taxon>fabids</taxon>
        <taxon>Rosales</taxon>
        <taxon>Rosaceae</taxon>
        <taxon>Amygdaloideae</taxon>
        <taxon>Maleae</taxon>
        <taxon>Malus</taxon>
    </lineage>
</organism>
<evidence type="ECO:0000313" key="2">
    <source>
        <dbReference type="EMBL" id="TQE03734.1"/>
    </source>
</evidence>
<protein>
    <submittedName>
        <fullName evidence="2">Uncharacterized protein</fullName>
    </submittedName>
</protein>
<feature type="region of interest" description="Disordered" evidence="1">
    <location>
        <begin position="420"/>
        <end position="467"/>
    </location>
</feature>
<name>A0A540MY91_MALBA</name>
<dbReference type="InterPro" id="IPR011043">
    <property type="entry name" value="Gal_Oxase/kelch_b-propeller"/>
</dbReference>
<dbReference type="SUPFAM" id="SSF50965">
    <property type="entry name" value="Galactose oxidase, central domain"/>
    <property type="match status" value="1"/>
</dbReference>
<dbReference type="InterPro" id="IPR012871">
    <property type="entry name" value="DUF1668_ORYSA"/>
</dbReference>
<evidence type="ECO:0000256" key="1">
    <source>
        <dbReference type="SAM" id="MobiDB-lite"/>
    </source>
</evidence>
<sequence length="467" mass="51457">MEGLLKLAGEIPKLSSTSSDSHQGSEGLAATLSSLSSSSSSDRIHVFDRLSELSSLHMIRQERRAYKSVFVLAGSCQPPYKGKLYEVEIRQGSEGTGGATHIAKQPVARFFDQEGLLFSRQAVLHGASICSPSTPSKLYMLLNNLPMPLGPPPSMTPDSLKGYVYDTQSMSWGTFRSPKSSKPIGTMIAAYGNLYYLASPACLVYEMPSPPFERYDPGADRWETLPILPSKPVYCEEIVGYAVCCGYILVSLYGSKGFRFMAFHVTREKWYPVKSEVPRRDRCGYPFRGRAVVVGDSIYASSNRYGDVIEFNFNSTTYSVSRPLTLPGLKCHTESVHCDPTRRRTEYFVHLGGSDFCLVQTAMESCRSDCQPLWVTTFRIVVASGGGSYIETLHSTACDVDIGGASFHIRYSFAKDEECDGVGPVEEENGSASDADAEDYGFSPDEDESNSEETSGEDDEDDKDYMK</sequence>
<keyword evidence="3" id="KW-1185">Reference proteome</keyword>
<dbReference type="Proteomes" id="UP000315295">
    <property type="component" value="Unassembled WGS sequence"/>
</dbReference>
<reference evidence="2 3" key="1">
    <citation type="journal article" date="2019" name="G3 (Bethesda)">
        <title>Sequencing of a Wild Apple (Malus baccata) Genome Unravels the Differences Between Cultivated and Wild Apple Species Regarding Disease Resistance and Cold Tolerance.</title>
        <authorList>
            <person name="Chen X."/>
        </authorList>
    </citation>
    <scope>NUCLEOTIDE SEQUENCE [LARGE SCALE GENOMIC DNA]</scope>
    <source>
        <strain evidence="3">cv. Shandingzi</strain>
        <tissue evidence="2">Leaves</tissue>
    </source>
</reference>
<dbReference type="Pfam" id="PF07893">
    <property type="entry name" value="DUF1668"/>
    <property type="match status" value="1"/>
</dbReference>
<dbReference type="EMBL" id="VIEB01000151">
    <property type="protein sequence ID" value="TQE03734.1"/>
    <property type="molecule type" value="Genomic_DNA"/>
</dbReference>
<accession>A0A540MY91</accession>
<dbReference type="AlphaFoldDB" id="A0A540MY91"/>
<proteinExistence type="predicted"/>
<evidence type="ECO:0000313" key="3">
    <source>
        <dbReference type="Proteomes" id="UP000315295"/>
    </source>
</evidence>
<dbReference type="STRING" id="106549.A0A540MY91"/>
<dbReference type="Gene3D" id="2.120.10.80">
    <property type="entry name" value="Kelch-type beta propeller"/>
    <property type="match status" value="1"/>
</dbReference>
<comment type="caution">
    <text evidence="2">The sequence shown here is derived from an EMBL/GenBank/DDBJ whole genome shotgun (WGS) entry which is preliminary data.</text>
</comment>